<sequence>MYRTLEGLLPLIDLLPGSADGIDYIAEIADEYLTGEKGVTIPA</sequence>
<organism evidence="1 2">
    <name type="scientific">Haloactinomyces albus</name>
    <dbReference type="NCBI Taxonomy" id="1352928"/>
    <lineage>
        <taxon>Bacteria</taxon>
        <taxon>Bacillati</taxon>
        <taxon>Actinomycetota</taxon>
        <taxon>Actinomycetes</taxon>
        <taxon>Actinopolysporales</taxon>
        <taxon>Actinopolysporaceae</taxon>
        <taxon>Haloactinomyces</taxon>
    </lineage>
</organism>
<reference evidence="1" key="1">
    <citation type="submission" date="2023-07" db="EMBL/GenBank/DDBJ databases">
        <title>Sequencing the genomes of 1000 actinobacteria strains.</title>
        <authorList>
            <person name="Klenk H.-P."/>
        </authorList>
    </citation>
    <scope>NUCLEOTIDE SEQUENCE</scope>
    <source>
        <strain evidence="1">DSM 45977</strain>
    </source>
</reference>
<dbReference type="RefSeq" id="WP_310278990.1">
    <property type="nucleotide sequence ID" value="NZ_JAVDXW010000002.1"/>
</dbReference>
<protein>
    <submittedName>
        <fullName evidence="1">Uncharacterized protein</fullName>
    </submittedName>
</protein>
<accession>A0AAE3ZI77</accession>
<evidence type="ECO:0000313" key="1">
    <source>
        <dbReference type="EMBL" id="MDR7304635.1"/>
    </source>
</evidence>
<proteinExistence type="predicted"/>
<dbReference type="Proteomes" id="UP001180845">
    <property type="component" value="Unassembled WGS sequence"/>
</dbReference>
<comment type="caution">
    <text evidence="1">The sequence shown here is derived from an EMBL/GenBank/DDBJ whole genome shotgun (WGS) entry which is preliminary data.</text>
</comment>
<dbReference type="EMBL" id="JAVDXW010000002">
    <property type="protein sequence ID" value="MDR7304635.1"/>
    <property type="molecule type" value="Genomic_DNA"/>
</dbReference>
<keyword evidence="2" id="KW-1185">Reference proteome</keyword>
<dbReference type="AlphaFoldDB" id="A0AAE3ZI77"/>
<name>A0AAE3ZI77_9ACTN</name>
<gene>
    <name evidence="1" type="ORF">JOF55_004879</name>
</gene>
<evidence type="ECO:0000313" key="2">
    <source>
        <dbReference type="Proteomes" id="UP001180845"/>
    </source>
</evidence>